<comment type="caution">
    <text evidence="1">The sequence shown here is derived from an EMBL/GenBank/DDBJ whole genome shotgun (WGS) entry which is preliminary data.</text>
</comment>
<organism evidence="1 2">
    <name type="scientific">Oceanicola granulosus (strain ATCC BAA-861 / DSM 15982 / KCTC 12143 / HTCC2516)</name>
    <dbReference type="NCBI Taxonomy" id="314256"/>
    <lineage>
        <taxon>Bacteria</taxon>
        <taxon>Pseudomonadati</taxon>
        <taxon>Pseudomonadota</taxon>
        <taxon>Alphaproteobacteria</taxon>
        <taxon>Rhodobacterales</taxon>
        <taxon>Roseobacteraceae</taxon>
        <taxon>Oceanicola</taxon>
    </lineage>
</organism>
<proteinExistence type="predicted"/>
<dbReference type="Proteomes" id="UP000003635">
    <property type="component" value="Unassembled WGS sequence"/>
</dbReference>
<dbReference type="HOGENOM" id="CLU_2992250_0_0_5"/>
<dbReference type="AlphaFoldDB" id="Q2CBS7"/>
<evidence type="ECO:0000313" key="1">
    <source>
        <dbReference type="EMBL" id="EAR50127.1"/>
    </source>
</evidence>
<protein>
    <submittedName>
        <fullName evidence="1">Uncharacterized protein</fullName>
    </submittedName>
</protein>
<reference evidence="1 2" key="1">
    <citation type="journal article" date="2010" name="J. Bacteriol.">
        <title>Genome sequences of Oceanicola granulosus HTCC2516(T) and Oceanicola batsensis HTCC2597(TDelta).</title>
        <authorList>
            <person name="Thrash J.C."/>
            <person name="Cho J.C."/>
            <person name="Vergin K.L."/>
            <person name="Giovannoni S.J."/>
        </authorList>
    </citation>
    <scope>NUCLEOTIDE SEQUENCE [LARGE SCALE GENOMIC DNA]</scope>
    <source>
        <strain evidence="2">ATCC BAA-861 / DSM 15982 / KCTC 12143 / HTCC2516</strain>
    </source>
</reference>
<accession>Q2CBS7</accession>
<keyword evidence="2" id="KW-1185">Reference proteome</keyword>
<dbReference type="EMBL" id="AAOT01000036">
    <property type="protein sequence ID" value="EAR50127.1"/>
    <property type="molecule type" value="Genomic_DNA"/>
</dbReference>
<dbReference type="STRING" id="314256.OG2516_18955"/>
<sequence>MQGRQLIICGRETFALRLQSSLLAYNAFVLLCHSILKHLDLRKELFHARLLLFPRSP</sequence>
<name>Q2CBS7_OCEGH</name>
<gene>
    <name evidence="1" type="ORF">OG2516_18955</name>
</gene>
<evidence type="ECO:0000313" key="2">
    <source>
        <dbReference type="Proteomes" id="UP000003635"/>
    </source>
</evidence>